<dbReference type="GO" id="GO:0047429">
    <property type="term" value="F:nucleoside triphosphate diphosphatase activity"/>
    <property type="evidence" value="ECO:0007669"/>
    <property type="project" value="UniProtKB-EC"/>
</dbReference>
<dbReference type="NCBIfam" id="TIGR00172">
    <property type="entry name" value="maf"/>
    <property type="match status" value="1"/>
</dbReference>
<dbReference type="PANTHER" id="PTHR43213">
    <property type="entry name" value="BIFUNCTIONAL DTTP/UTP PYROPHOSPHATASE/METHYLTRANSFERASE PROTEIN-RELATED"/>
    <property type="match status" value="1"/>
</dbReference>
<accession>A0A6I0F046</accession>
<comment type="subcellular location">
    <subcellularLocation>
        <location evidence="3">Cytoplasm</location>
    </subcellularLocation>
</comment>
<comment type="catalytic activity">
    <reaction evidence="3">
        <text>dTTP + H2O = dTMP + diphosphate + H(+)</text>
        <dbReference type="Rhea" id="RHEA:28534"/>
        <dbReference type="ChEBI" id="CHEBI:15377"/>
        <dbReference type="ChEBI" id="CHEBI:15378"/>
        <dbReference type="ChEBI" id="CHEBI:33019"/>
        <dbReference type="ChEBI" id="CHEBI:37568"/>
        <dbReference type="ChEBI" id="CHEBI:63528"/>
        <dbReference type="EC" id="3.6.1.9"/>
    </reaction>
</comment>
<dbReference type="GO" id="GO:0005737">
    <property type="term" value="C:cytoplasm"/>
    <property type="evidence" value="ECO:0007669"/>
    <property type="project" value="UniProtKB-SubCell"/>
</dbReference>
<keyword evidence="3" id="KW-0546">Nucleotide metabolism</keyword>
<dbReference type="HAMAP" id="MF_00528">
    <property type="entry name" value="Maf"/>
    <property type="match status" value="1"/>
</dbReference>
<keyword evidence="2 3" id="KW-0378">Hydrolase</keyword>
<comment type="caution">
    <text evidence="3">Lacks conserved residue(s) required for the propagation of feature annotation.</text>
</comment>
<feature type="site" description="Important for substrate specificity" evidence="3">
    <location>
        <position position="156"/>
    </location>
</feature>
<dbReference type="Pfam" id="PF02545">
    <property type="entry name" value="Maf"/>
    <property type="match status" value="1"/>
</dbReference>
<dbReference type="SUPFAM" id="SSF52972">
    <property type="entry name" value="ITPase-like"/>
    <property type="match status" value="1"/>
</dbReference>
<dbReference type="InterPro" id="IPR029001">
    <property type="entry name" value="ITPase-like_fam"/>
</dbReference>
<feature type="active site" description="Proton acceptor" evidence="3">
    <location>
        <position position="68"/>
    </location>
</feature>
<dbReference type="PANTHER" id="PTHR43213:SF5">
    <property type="entry name" value="BIFUNCTIONAL DTTP_UTP PYROPHOSPHATASE_METHYLTRANSFERASE PROTEIN-RELATED"/>
    <property type="match status" value="1"/>
</dbReference>
<comment type="cofactor">
    <cofactor evidence="1 3">
        <name>a divalent metal cation</name>
        <dbReference type="ChEBI" id="CHEBI:60240"/>
    </cofactor>
</comment>
<reference evidence="4 5" key="1">
    <citation type="submission" date="2019-10" db="EMBL/GenBank/DDBJ databases">
        <title>Whole-genome sequence of the extremophile Heliorestis acidaminivorans DSM 24790.</title>
        <authorList>
            <person name="Kyndt J.A."/>
            <person name="Meyer T.E."/>
        </authorList>
    </citation>
    <scope>NUCLEOTIDE SEQUENCE [LARGE SCALE GENOMIC DNA]</scope>
    <source>
        <strain evidence="4 5">DSM 24790</strain>
    </source>
</reference>
<evidence type="ECO:0000313" key="5">
    <source>
        <dbReference type="Proteomes" id="UP000468766"/>
    </source>
</evidence>
<evidence type="ECO:0000256" key="3">
    <source>
        <dbReference type="HAMAP-Rule" id="MF_00528"/>
    </source>
</evidence>
<dbReference type="GO" id="GO:0009117">
    <property type="term" value="P:nucleotide metabolic process"/>
    <property type="evidence" value="ECO:0007669"/>
    <property type="project" value="UniProtKB-KW"/>
</dbReference>
<protein>
    <recommendedName>
        <fullName evidence="3">dTTP/UTP pyrophosphatase</fullName>
        <shortName evidence="3">dTTPase/UTPase</shortName>
        <ecNumber evidence="3">3.6.1.9</ecNumber>
    </recommendedName>
    <alternativeName>
        <fullName evidence="3">Nucleoside triphosphate pyrophosphatase</fullName>
    </alternativeName>
    <alternativeName>
        <fullName evidence="3">Nucleotide pyrophosphatase</fullName>
        <shortName evidence="3">Nucleotide PPase</shortName>
    </alternativeName>
</protein>
<organism evidence="4 5">
    <name type="scientific">Heliorestis acidaminivorans</name>
    <dbReference type="NCBI Taxonomy" id="553427"/>
    <lineage>
        <taxon>Bacteria</taxon>
        <taxon>Bacillati</taxon>
        <taxon>Bacillota</taxon>
        <taxon>Clostridia</taxon>
        <taxon>Eubacteriales</taxon>
        <taxon>Heliobacteriaceae</taxon>
        <taxon>Heliorestis</taxon>
    </lineage>
</organism>
<proteinExistence type="inferred from homology"/>
<comment type="function">
    <text evidence="3">Nucleoside triphosphate pyrophosphatase that hydrolyzes dTTP and UTP. May have a dual role in cell division arrest and in preventing the incorporation of modified nucleotides into cellular nucleic acids.</text>
</comment>
<evidence type="ECO:0000256" key="1">
    <source>
        <dbReference type="ARBA" id="ARBA00001968"/>
    </source>
</evidence>
<dbReference type="Proteomes" id="UP000468766">
    <property type="component" value="Unassembled WGS sequence"/>
</dbReference>
<comment type="caution">
    <text evidence="4">The sequence shown here is derived from an EMBL/GenBank/DDBJ whole genome shotgun (WGS) entry which is preliminary data.</text>
</comment>
<sequence length="194" mass="21459">MNLILASASPRRKELLEGLNVSFQVLPSHFDENSAEHISIEKRVLHLALGKAKKVAPQVTDGIVIGADTVVIFNNLILGKPETEQEARQMLESMSGCSHRVITSLALIEVKEGQEVKEISAAEETTVFFRSLNDEVIDWYLATGESYDKAGAYGIQGYGALLVDRIEGDYFNVVGLPLRLLDLLLENLGYTLRR</sequence>
<dbReference type="RefSeq" id="WP_151620197.1">
    <property type="nucleotide sequence ID" value="NZ_WBXO01000006.1"/>
</dbReference>
<dbReference type="PIRSF" id="PIRSF006305">
    <property type="entry name" value="Maf"/>
    <property type="match status" value="1"/>
</dbReference>
<dbReference type="AlphaFoldDB" id="A0A6I0F046"/>
<name>A0A6I0F046_9FIRM</name>
<evidence type="ECO:0000256" key="2">
    <source>
        <dbReference type="ARBA" id="ARBA00022801"/>
    </source>
</evidence>
<comment type="catalytic activity">
    <reaction evidence="3">
        <text>UTP + H2O = UMP + diphosphate + H(+)</text>
        <dbReference type="Rhea" id="RHEA:29395"/>
        <dbReference type="ChEBI" id="CHEBI:15377"/>
        <dbReference type="ChEBI" id="CHEBI:15378"/>
        <dbReference type="ChEBI" id="CHEBI:33019"/>
        <dbReference type="ChEBI" id="CHEBI:46398"/>
        <dbReference type="ChEBI" id="CHEBI:57865"/>
        <dbReference type="EC" id="3.6.1.9"/>
    </reaction>
</comment>
<evidence type="ECO:0000313" key="4">
    <source>
        <dbReference type="EMBL" id="KAB2952342.1"/>
    </source>
</evidence>
<dbReference type="OrthoDB" id="9807767at2"/>
<dbReference type="CDD" id="cd00555">
    <property type="entry name" value="Maf"/>
    <property type="match status" value="1"/>
</dbReference>
<comment type="similarity">
    <text evidence="3">Belongs to the Maf family. YhdE subfamily.</text>
</comment>
<dbReference type="Gene3D" id="3.90.950.10">
    <property type="match status" value="1"/>
</dbReference>
<dbReference type="InterPro" id="IPR003697">
    <property type="entry name" value="Maf-like"/>
</dbReference>
<gene>
    <name evidence="4" type="ORF">F9B85_09300</name>
</gene>
<keyword evidence="3" id="KW-0963">Cytoplasm</keyword>
<dbReference type="EMBL" id="WBXO01000006">
    <property type="protein sequence ID" value="KAB2952342.1"/>
    <property type="molecule type" value="Genomic_DNA"/>
</dbReference>
<keyword evidence="5" id="KW-1185">Reference proteome</keyword>
<feature type="site" description="Important for substrate specificity" evidence="3">
    <location>
        <position position="69"/>
    </location>
</feature>
<feature type="site" description="Important for substrate specificity" evidence="3">
    <location>
        <position position="11"/>
    </location>
</feature>
<dbReference type="EC" id="3.6.1.9" evidence="3"/>